<dbReference type="STRING" id="472175.EL18_00320"/>
<dbReference type="PATRIC" id="fig|472175.3.peg.331"/>
<feature type="domain" description="FAD/NAD(P)-binding" evidence="2">
    <location>
        <begin position="8"/>
        <end position="290"/>
    </location>
</feature>
<evidence type="ECO:0000313" key="4">
    <source>
        <dbReference type="Proteomes" id="UP000053675"/>
    </source>
</evidence>
<evidence type="ECO:0000313" key="3">
    <source>
        <dbReference type="EMBL" id="KFB09305.1"/>
    </source>
</evidence>
<organism evidence="3 4">
    <name type="scientific">Nitratireductor basaltis</name>
    <dbReference type="NCBI Taxonomy" id="472175"/>
    <lineage>
        <taxon>Bacteria</taxon>
        <taxon>Pseudomonadati</taxon>
        <taxon>Pseudomonadota</taxon>
        <taxon>Alphaproteobacteria</taxon>
        <taxon>Hyphomicrobiales</taxon>
        <taxon>Phyllobacteriaceae</taxon>
        <taxon>Nitratireductor</taxon>
    </lineage>
</organism>
<evidence type="ECO:0000256" key="1">
    <source>
        <dbReference type="ARBA" id="ARBA00023002"/>
    </source>
</evidence>
<dbReference type="GO" id="GO:0016491">
    <property type="term" value="F:oxidoreductase activity"/>
    <property type="evidence" value="ECO:0007669"/>
    <property type="project" value="UniProtKB-KW"/>
</dbReference>
<reference evidence="3 4" key="1">
    <citation type="submission" date="2014-05" db="EMBL/GenBank/DDBJ databases">
        <title>Draft Genome Sequence of Nitratireductor basaltis Strain UMTGB225, A Marine Bacterium Isolated from Green Barrel Tunicate.</title>
        <authorList>
            <person name="Gan H.Y."/>
        </authorList>
    </citation>
    <scope>NUCLEOTIDE SEQUENCE [LARGE SCALE GENOMIC DNA]</scope>
    <source>
        <strain evidence="3 4">UMTGB225</strain>
    </source>
</reference>
<accession>A0A084U8L9</accession>
<protein>
    <submittedName>
        <fullName evidence="3">Glutamate synthase subunit beta</fullName>
    </submittedName>
</protein>
<keyword evidence="4" id="KW-1185">Reference proteome</keyword>
<dbReference type="PANTHER" id="PTHR42949">
    <property type="entry name" value="ANAEROBIC GLYCEROL-3-PHOSPHATE DEHYDROGENASE SUBUNIT B"/>
    <property type="match status" value="1"/>
</dbReference>
<dbReference type="PRINTS" id="PR00368">
    <property type="entry name" value="FADPNR"/>
</dbReference>
<gene>
    <name evidence="3" type="ORF">EL18_00320</name>
</gene>
<dbReference type="InterPro" id="IPR036188">
    <property type="entry name" value="FAD/NAD-bd_sf"/>
</dbReference>
<dbReference type="Proteomes" id="UP000053675">
    <property type="component" value="Unassembled WGS sequence"/>
</dbReference>
<dbReference type="eggNOG" id="COG0446">
    <property type="taxonomic scope" value="Bacteria"/>
</dbReference>
<comment type="caution">
    <text evidence="3">The sequence shown here is derived from an EMBL/GenBank/DDBJ whole genome shotgun (WGS) entry which is preliminary data.</text>
</comment>
<dbReference type="Gene3D" id="3.50.50.60">
    <property type="entry name" value="FAD/NAD(P)-binding domain"/>
    <property type="match status" value="2"/>
</dbReference>
<dbReference type="InterPro" id="IPR051691">
    <property type="entry name" value="Metab_Enz_Cyan_OpOx_G3PDH"/>
</dbReference>
<dbReference type="SUPFAM" id="SSF51905">
    <property type="entry name" value="FAD/NAD(P)-binding domain"/>
    <property type="match status" value="1"/>
</dbReference>
<name>A0A084U8L9_9HYPH</name>
<dbReference type="Pfam" id="PF07992">
    <property type="entry name" value="Pyr_redox_2"/>
    <property type="match status" value="1"/>
</dbReference>
<proteinExistence type="predicted"/>
<sequence length="408" mass="44464">MREASCTVAVVGGGTAGLALARELKRLDAGSVVVLEREAQAGGTPRHCGHYPFGILEYNRLMKGPDYARRNWEEAETAGVEIRTGTSVTKLLPGGSLEVVDNEGVYRLNAERVVLCTGVRESSRPQRFVGGDRPLGVITTGALQSSVYLKGIRPFERPVIFGSELVSFSSLQTCAHLGIKPVAMVEEEERIRARGVFTPYLWLKHVPLHVGVSNPRILGRERVEALEFTDHKGRARRIETDGIIISGRFRPEAALLHRSHLEVDGGTGGPAVDQYGRCSDPAYFSAGNLLRPAETSSWCHAEAREIAIGIAADLRQPSKSESVELHIKDNRISFVMPQSLCLTGGRAGMSNVYLGLNMPVDAKLAAYSSGRLLWSQRLRSRPVRRITIPVAKLLDAGPDGPVELTLED</sequence>
<evidence type="ECO:0000259" key="2">
    <source>
        <dbReference type="Pfam" id="PF07992"/>
    </source>
</evidence>
<dbReference type="PANTHER" id="PTHR42949:SF3">
    <property type="entry name" value="ANAEROBIC GLYCEROL-3-PHOSPHATE DEHYDROGENASE SUBUNIT B"/>
    <property type="match status" value="1"/>
</dbReference>
<dbReference type="InterPro" id="IPR023753">
    <property type="entry name" value="FAD/NAD-binding_dom"/>
</dbReference>
<dbReference type="EMBL" id="JMQM01000001">
    <property type="protein sequence ID" value="KFB09305.1"/>
    <property type="molecule type" value="Genomic_DNA"/>
</dbReference>
<keyword evidence="1" id="KW-0560">Oxidoreductase</keyword>
<dbReference type="AlphaFoldDB" id="A0A084U8L9"/>